<protein>
    <submittedName>
        <fullName evidence="2">Uncharacterized protein</fullName>
    </submittedName>
</protein>
<evidence type="ECO:0000313" key="2">
    <source>
        <dbReference type="EMBL" id="CAD8856545.1"/>
    </source>
</evidence>
<dbReference type="AlphaFoldDB" id="A0A7S1AKG2"/>
<gene>
    <name evidence="2" type="ORF">NSCI0253_LOCUS30897</name>
</gene>
<evidence type="ECO:0000256" key="1">
    <source>
        <dbReference type="SAM" id="SignalP"/>
    </source>
</evidence>
<dbReference type="EMBL" id="HBFQ01043635">
    <property type="protein sequence ID" value="CAD8856545.1"/>
    <property type="molecule type" value="Transcribed_RNA"/>
</dbReference>
<reference evidence="2" key="1">
    <citation type="submission" date="2021-01" db="EMBL/GenBank/DDBJ databases">
        <authorList>
            <person name="Corre E."/>
            <person name="Pelletier E."/>
            <person name="Niang G."/>
            <person name="Scheremetjew M."/>
            <person name="Finn R."/>
            <person name="Kale V."/>
            <person name="Holt S."/>
            <person name="Cochrane G."/>
            <person name="Meng A."/>
            <person name="Brown T."/>
            <person name="Cohen L."/>
        </authorList>
    </citation>
    <scope>NUCLEOTIDE SEQUENCE</scope>
</reference>
<organism evidence="2">
    <name type="scientific">Noctiluca scintillans</name>
    <name type="common">Sea sparkle</name>
    <name type="synonym">Red tide dinoflagellate</name>
    <dbReference type="NCBI Taxonomy" id="2966"/>
    <lineage>
        <taxon>Eukaryota</taxon>
        <taxon>Sar</taxon>
        <taxon>Alveolata</taxon>
        <taxon>Dinophyceae</taxon>
        <taxon>Noctilucales</taxon>
        <taxon>Noctilucaceae</taxon>
        <taxon>Noctiluca</taxon>
    </lineage>
</organism>
<keyword evidence="1" id="KW-0732">Signal</keyword>
<name>A0A7S1AKG2_NOCSC</name>
<sequence length="202" mass="21577">MAAVVASLAAFAAGLGFPAVPVGFGDDRVARDASDRRLDRADEVVWDIHNLQGASSTTRQKLSAVAMGSIPSLAVEVADGPSVGRRSGGRNRVSFDLSKITTHEITPYAEVYGVHPRDFVLTLVDARLCMDISGCDSGDEHTSDSDDDEEFDGRPAWRKIPEQLLGSSAVSRPVVVIMFSACFLVRAFGSEVMREVLVAGHA</sequence>
<feature type="signal peptide" evidence="1">
    <location>
        <begin position="1"/>
        <end position="16"/>
    </location>
</feature>
<feature type="chain" id="PRO_5031208818" evidence="1">
    <location>
        <begin position="17"/>
        <end position="202"/>
    </location>
</feature>
<accession>A0A7S1AKG2</accession>
<proteinExistence type="predicted"/>